<keyword evidence="3" id="KW-1185">Reference proteome</keyword>
<evidence type="ECO:0000313" key="2">
    <source>
        <dbReference type="EMBL" id="KAK3372960.1"/>
    </source>
</evidence>
<evidence type="ECO:0000256" key="1">
    <source>
        <dbReference type="SAM" id="SignalP"/>
    </source>
</evidence>
<feature type="chain" id="PRO_5042167982" description="Secreted protein" evidence="1">
    <location>
        <begin position="21"/>
        <end position="71"/>
    </location>
</feature>
<keyword evidence="1" id="KW-0732">Signal</keyword>
<sequence>MPFSFVVQLLSVITIRQVAGRSYSSTKIDESDINQLPSTSSQRIRNGCTARPVARAYRGSKSKAIGPKDRR</sequence>
<gene>
    <name evidence="2" type="ORF">B0T24DRAFT_621824</name>
</gene>
<dbReference type="EMBL" id="JAULSN010000004">
    <property type="protein sequence ID" value="KAK3372960.1"/>
    <property type="molecule type" value="Genomic_DNA"/>
</dbReference>
<accession>A0AAE0N7C8</accession>
<feature type="signal peptide" evidence="1">
    <location>
        <begin position="1"/>
        <end position="20"/>
    </location>
</feature>
<organism evidence="2 3">
    <name type="scientific">Lasiosphaeria ovina</name>
    <dbReference type="NCBI Taxonomy" id="92902"/>
    <lineage>
        <taxon>Eukaryota</taxon>
        <taxon>Fungi</taxon>
        <taxon>Dikarya</taxon>
        <taxon>Ascomycota</taxon>
        <taxon>Pezizomycotina</taxon>
        <taxon>Sordariomycetes</taxon>
        <taxon>Sordariomycetidae</taxon>
        <taxon>Sordariales</taxon>
        <taxon>Lasiosphaeriaceae</taxon>
        <taxon>Lasiosphaeria</taxon>
    </lineage>
</organism>
<reference evidence="2" key="2">
    <citation type="submission" date="2023-06" db="EMBL/GenBank/DDBJ databases">
        <authorList>
            <consortium name="Lawrence Berkeley National Laboratory"/>
            <person name="Haridas S."/>
            <person name="Hensen N."/>
            <person name="Bonometti L."/>
            <person name="Westerberg I."/>
            <person name="Brannstrom I.O."/>
            <person name="Guillou S."/>
            <person name="Cros-Aarteil S."/>
            <person name="Calhoun S."/>
            <person name="Kuo A."/>
            <person name="Mondo S."/>
            <person name="Pangilinan J."/>
            <person name="Riley R."/>
            <person name="Labutti K."/>
            <person name="Andreopoulos B."/>
            <person name="Lipzen A."/>
            <person name="Chen C."/>
            <person name="Yanf M."/>
            <person name="Daum C."/>
            <person name="Ng V."/>
            <person name="Clum A."/>
            <person name="Steindorff A."/>
            <person name="Ohm R."/>
            <person name="Martin F."/>
            <person name="Silar P."/>
            <person name="Natvig D."/>
            <person name="Lalanne C."/>
            <person name="Gautier V."/>
            <person name="Ament-Velasquez S.L."/>
            <person name="Kruys A."/>
            <person name="Hutchinson M.I."/>
            <person name="Powell A.J."/>
            <person name="Barry K."/>
            <person name="Miller A.N."/>
            <person name="Grigoriev I.V."/>
            <person name="Debuchy R."/>
            <person name="Gladieux P."/>
            <person name="Thoren M.H."/>
            <person name="Johannesson H."/>
        </authorList>
    </citation>
    <scope>NUCLEOTIDE SEQUENCE</scope>
    <source>
        <strain evidence="2">CBS 958.72</strain>
    </source>
</reference>
<protein>
    <recommendedName>
        <fullName evidence="4">Secreted protein</fullName>
    </recommendedName>
</protein>
<dbReference type="AlphaFoldDB" id="A0AAE0N7C8"/>
<reference evidence="2" key="1">
    <citation type="journal article" date="2023" name="Mol. Phylogenet. Evol.">
        <title>Genome-scale phylogeny and comparative genomics of the fungal order Sordariales.</title>
        <authorList>
            <person name="Hensen N."/>
            <person name="Bonometti L."/>
            <person name="Westerberg I."/>
            <person name="Brannstrom I.O."/>
            <person name="Guillou S."/>
            <person name="Cros-Aarteil S."/>
            <person name="Calhoun S."/>
            <person name="Haridas S."/>
            <person name="Kuo A."/>
            <person name="Mondo S."/>
            <person name="Pangilinan J."/>
            <person name="Riley R."/>
            <person name="LaButti K."/>
            <person name="Andreopoulos B."/>
            <person name="Lipzen A."/>
            <person name="Chen C."/>
            <person name="Yan M."/>
            <person name="Daum C."/>
            <person name="Ng V."/>
            <person name="Clum A."/>
            <person name="Steindorff A."/>
            <person name="Ohm R.A."/>
            <person name="Martin F."/>
            <person name="Silar P."/>
            <person name="Natvig D.O."/>
            <person name="Lalanne C."/>
            <person name="Gautier V."/>
            <person name="Ament-Velasquez S.L."/>
            <person name="Kruys A."/>
            <person name="Hutchinson M.I."/>
            <person name="Powell A.J."/>
            <person name="Barry K."/>
            <person name="Miller A.N."/>
            <person name="Grigoriev I.V."/>
            <person name="Debuchy R."/>
            <person name="Gladieux P."/>
            <person name="Hiltunen Thoren M."/>
            <person name="Johannesson H."/>
        </authorList>
    </citation>
    <scope>NUCLEOTIDE SEQUENCE</scope>
    <source>
        <strain evidence="2">CBS 958.72</strain>
    </source>
</reference>
<evidence type="ECO:0008006" key="4">
    <source>
        <dbReference type="Google" id="ProtNLM"/>
    </source>
</evidence>
<evidence type="ECO:0000313" key="3">
    <source>
        <dbReference type="Proteomes" id="UP001287356"/>
    </source>
</evidence>
<proteinExistence type="predicted"/>
<dbReference type="Proteomes" id="UP001287356">
    <property type="component" value="Unassembled WGS sequence"/>
</dbReference>
<name>A0AAE0N7C8_9PEZI</name>
<comment type="caution">
    <text evidence="2">The sequence shown here is derived from an EMBL/GenBank/DDBJ whole genome shotgun (WGS) entry which is preliminary data.</text>
</comment>